<comment type="function">
    <text evidence="3">Flagellin is the subunit protein which polymerizes to form the filaments of bacterial flagella.</text>
</comment>
<name>A0A074JF89_9RHOB</name>
<dbReference type="Gene3D" id="1.20.1330.10">
    <property type="entry name" value="f41 fragment of flagellin, N-terminal domain"/>
    <property type="match status" value="2"/>
</dbReference>
<evidence type="ECO:0000256" key="1">
    <source>
        <dbReference type="ARBA" id="ARBA00005709"/>
    </source>
</evidence>
<dbReference type="InterPro" id="IPR046358">
    <property type="entry name" value="Flagellin_C"/>
</dbReference>
<feature type="domain" description="Flagellin N-terminal" evidence="4">
    <location>
        <begin position="4"/>
        <end position="137"/>
    </location>
</feature>
<comment type="subcellular location">
    <subcellularLocation>
        <location evidence="3">Secreted</location>
    </subcellularLocation>
    <subcellularLocation>
        <location evidence="3">Bacterial flagellum</location>
    </subcellularLocation>
</comment>
<dbReference type="Pfam" id="PF00669">
    <property type="entry name" value="Flagellin_N"/>
    <property type="match status" value="1"/>
</dbReference>
<proteinExistence type="inferred from homology"/>
<dbReference type="InterPro" id="IPR001492">
    <property type="entry name" value="Flagellin"/>
</dbReference>
<dbReference type="RefSeq" id="WP_038075316.1">
    <property type="nucleotide sequence ID" value="NZ_AUND01000012.1"/>
</dbReference>
<dbReference type="Proteomes" id="UP000027432">
    <property type="component" value="Unassembled WGS sequence"/>
</dbReference>
<dbReference type="GO" id="GO:0005198">
    <property type="term" value="F:structural molecule activity"/>
    <property type="evidence" value="ECO:0007669"/>
    <property type="project" value="UniProtKB-UniRule"/>
</dbReference>
<dbReference type="PANTHER" id="PTHR42792">
    <property type="entry name" value="FLAGELLIN"/>
    <property type="match status" value="1"/>
</dbReference>
<keyword evidence="2 3" id="KW-0975">Bacterial flagellum</keyword>
<organism evidence="6 7">
    <name type="scientific">Thioclava pacifica DSM 10166</name>
    <dbReference type="NCBI Taxonomy" id="1353537"/>
    <lineage>
        <taxon>Bacteria</taxon>
        <taxon>Pseudomonadati</taxon>
        <taxon>Pseudomonadota</taxon>
        <taxon>Alphaproteobacteria</taxon>
        <taxon>Rhodobacterales</taxon>
        <taxon>Paracoccaceae</taxon>
        <taxon>Thioclava</taxon>
    </lineage>
</organism>
<evidence type="ECO:0000256" key="3">
    <source>
        <dbReference type="RuleBase" id="RU362073"/>
    </source>
</evidence>
<dbReference type="STRING" id="1353537.TP2_04765"/>
<feature type="domain" description="Flagellin C-terminal" evidence="5">
    <location>
        <begin position="424"/>
        <end position="508"/>
    </location>
</feature>
<evidence type="ECO:0000313" key="7">
    <source>
        <dbReference type="Proteomes" id="UP000027432"/>
    </source>
</evidence>
<evidence type="ECO:0000259" key="5">
    <source>
        <dbReference type="Pfam" id="PF00700"/>
    </source>
</evidence>
<dbReference type="SUPFAM" id="SSF64518">
    <property type="entry name" value="Phase 1 flagellin"/>
    <property type="match status" value="1"/>
</dbReference>
<evidence type="ECO:0000256" key="2">
    <source>
        <dbReference type="ARBA" id="ARBA00023143"/>
    </source>
</evidence>
<dbReference type="GO" id="GO:0009288">
    <property type="term" value="C:bacterial-type flagellum"/>
    <property type="evidence" value="ECO:0007669"/>
    <property type="project" value="UniProtKB-SubCell"/>
</dbReference>
<dbReference type="GO" id="GO:0005576">
    <property type="term" value="C:extracellular region"/>
    <property type="evidence" value="ECO:0007669"/>
    <property type="project" value="UniProtKB-SubCell"/>
</dbReference>
<comment type="similarity">
    <text evidence="1 3">Belongs to the bacterial flagellin family.</text>
</comment>
<accession>A0A074JF89</accession>
<dbReference type="AlphaFoldDB" id="A0A074JF89"/>
<sequence>MSSILTNTSAMVALQTLKGINSNLATTQSEISTGKSVGSARDNAAVWAISKVMESDVKGFKGISDSLALGESTVAVARQASETITDLLTEMKGKIVAAQESNVDRVKIQDDIVALRDQISSVVGAAQFNGLNLIEGMDSVSVLSSLDRQTDGSVNASHIVVSRQDLTMTDGSLGTGAGLTDLSTNVQATSTTLSASAIRDDGAASPTAADISLTGDFSGDSLSFNIGGTTISFAAGDLSATNTTAAQTIADAINAAQIEGISVANNSGTLEFASTRDFDPTTIAVTQGGASAGTLGATSVTLDQRAESFTFSNVTVNEGDGYQFALSNGVTATYVASSGDTMEDVVKGLKVAIDSENNADLATKVSKNASDQWVLEIANSNSTDATVTITANDDANDNAVQTGGMSGLDDIDVTTNAGASAALDNIEMMIQTSIEAAAQFGSVASRIETQSSFISNLTDSMKAGIGSLVDADMEEASARLQALQTQQQLGIQALSIANQQPQNILSLFR</sequence>
<gene>
    <name evidence="6" type="ORF">TP2_04765</name>
</gene>
<keyword evidence="3" id="KW-0964">Secreted</keyword>
<keyword evidence="7" id="KW-1185">Reference proteome</keyword>
<dbReference type="eggNOG" id="COG1344">
    <property type="taxonomic scope" value="Bacteria"/>
</dbReference>
<comment type="caution">
    <text evidence="6">The sequence shown here is derived from an EMBL/GenBank/DDBJ whole genome shotgun (WGS) entry which is preliminary data.</text>
</comment>
<evidence type="ECO:0000313" key="6">
    <source>
        <dbReference type="EMBL" id="KEO54238.1"/>
    </source>
</evidence>
<protein>
    <recommendedName>
        <fullName evidence="3">Flagellin</fullName>
    </recommendedName>
</protein>
<dbReference type="PANTHER" id="PTHR42792:SF2">
    <property type="entry name" value="FLAGELLIN"/>
    <property type="match status" value="1"/>
</dbReference>
<dbReference type="OrthoDB" id="8328560at2"/>
<evidence type="ECO:0000259" key="4">
    <source>
        <dbReference type="Pfam" id="PF00669"/>
    </source>
</evidence>
<reference evidence="6 7" key="1">
    <citation type="submission" date="2013-07" db="EMBL/GenBank/DDBJ databases">
        <title>Thioclava pacifica DSM 10166 Genome Sequencing.</title>
        <authorList>
            <person name="Lai Q."/>
            <person name="Shao Z."/>
        </authorList>
    </citation>
    <scope>NUCLEOTIDE SEQUENCE [LARGE SCALE GENOMIC DNA]</scope>
    <source>
        <strain evidence="6 7">DSM 10166</strain>
    </source>
</reference>
<dbReference type="EMBL" id="AUND01000012">
    <property type="protein sequence ID" value="KEO54238.1"/>
    <property type="molecule type" value="Genomic_DNA"/>
</dbReference>
<dbReference type="Pfam" id="PF00700">
    <property type="entry name" value="Flagellin_C"/>
    <property type="match status" value="1"/>
</dbReference>
<dbReference type="InterPro" id="IPR001029">
    <property type="entry name" value="Flagellin_N"/>
</dbReference>